<evidence type="ECO:0000313" key="1">
    <source>
        <dbReference type="EMBL" id="TQV87661.1"/>
    </source>
</evidence>
<gene>
    <name evidence="1" type="ORF">FLL46_09750</name>
</gene>
<comment type="caution">
    <text evidence="1">The sequence shown here is derived from an EMBL/GenBank/DDBJ whole genome shotgun (WGS) entry which is preliminary data.</text>
</comment>
<protein>
    <submittedName>
        <fullName evidence="1">Type IV toxin-antitoxin system AbiEi family antitoxin domain-containing protein</fullName>
    </submittedName>
</protein>
<proteinExistence type="predicted"/>
<dbReference type="EMBL" id="VIKS01000006">
    <property type="protein sequence ID" value="TQV87661.1"/>
    <property type="molecule type" value="Genomic_DNA"/>
</dbReference>
<dbReference type="InterPro" id="IPR045738">
    <property type="entry name" value="DUF6088"/>
</dbReference>
<organism evidence="1 2">
    <name type="scientific">Aliikangiella coralliicola</name>
    <dbReference type="NCBI Taxonomy" id="2592383"/>
    <lineage>
        <taxon>Bacteria</taxon>
        <taxon>Pseudomonadati</taxon>
        <taxon>Pseudomonadota</taxon>
        <taxon>Gammaproteobacteria</taxon>
        <taxon>Oceanospirillales</taxon>
        <taxon>Pleioneaceae</taxon>
        <taxon>Aliikangiella</taxon>
    </lineage>
</organism>
<accession>A0A545UDX6</accession>
<dbReference type="RefSeq" id="WP_142893322.1">
    <property type="nucleotide sequence ID" value="NZ_ML660163.1"/>
</dbReference>
<name>A0A545UDX6_9GAMM</name>
<dbReference type="AlphaFoldDB" id="A0A545UDX6"/>
<dbReference type="OrthoDB" id="3181392at2"/>
<dbReference type="Proteomes" id="UP000315439">
    <property type="component" value="Unassembled WGS sequence"/>
</dbReference>
<reference evidence="1 2" key="1">
    <citation type="submission" date="2019-07" db="EMBL/GenBank/DDBJ databases">
        <title>Draft genome for Aliikangiella sp. M105.</title>
        <authorList>
            <person name="Wang G."/>
        </authorList>
    </citation>
    <scope>NUCLEOTIDE SEQUENCE [LARGE SCALE GENOMIC DNA]</scope>
    <source>
        <strain evidence="1 2">M105</strain>
    </source>
</reference>
<sequence length="208" mass="23871">MNRQDTLTRTVLNRLSNIAKSTPFTVRKFTDLGSSSSVHRILSRLCNEGKIIRVMRGFYVLPSEIDSLPNVKFSASVESLARAWALDRGYKLVATGIEEAYRLRLQTQAPVKSIYWTNGPSRTISIENATAIIRHVSDSKLRWSDEPLGNLFRAMLVLDPKYVKRHHFKRALDICLKSEEQKITGLNKLSKVRELKHWQHLIQQLNEA</sequence>
<dbReference type="Pfam" id="PF19570">
    <property type="entry name" value="DUF6088"/>
    <property type="match status" value="1"/>
</dbReference>
<evidence type="ECO:0000313" key="2">
    <source>
        <dbReference type="Proteomes" id="UP000315439"/>
    </source>
</evidence>
<keyword evidence="2" id="KW-1185">Reference proteome</keyword>